<dbReference type="SUPFAM" id="SSF53098">
    <property type="entry name" value="Ribonuclease H-like"/>
    <property type="match status" value="1"/>
</dbReference>
<keyword evidence="1" id="KW-0645">Protease</keyword>
<evidence type="ECO:0000313" key="8">
    <source>
        <dbReference type="Proteomes" id="UP000436088"/>
    </source>
</evidence>
<feature type="region of interest" description="Disordered" evidence="5">
    <location>
        <begin position="557"/>
        <end position="590"/>
    </location>
</feature>
<dbReference type="InterPro" id="IPR036875">
    <property type="entry name" value="Znf_CCHC_sf"/>
</dbReference>
<dbReference type="PROSITE" id="PS50994">
    <property type="entry name" value="INTEGRASE"/>
    <property type="match status" value="1"/>
</dbReference>
<organism evidence="7 8">
    <name type="scientific">Hibiscus syriacus</name>
    <name type="common">Rose of Sharon</name>
    <dbReference type="NCBI Taxonomy" id="106335"/>
    <lineage>
        <taxon>Eukaryota</taxon>
        <taxon>Viridiplantae</taxon>
        <taxon>Streptophyta</taxon>
        <taxon>Embryophyta</taxon>
        <taxon>Tracheophyta</taxon>
        <taxon>Spermatophyta</taxon>
        <taxon>Magnoliopsida</taxon>
        <taxon>eudicotyledons</taxon>
        <taxon>Gunneridae</taxon>
        <taxon>Pentapetalae</taxon>
        <taxon>rosids</taxon>
        <taxon>malvids</taxon>
        <taxon>Malvales</taxon>
        <taxon>Malvaceae</taxon>
        <taxon>Malvoideae</taxon>
        <taxon>Hibiscus</taxon>
    </lineage>
</organism>
<evidence type="ECO:0000256" key="2">
    <source>
        <dbReference type="ARBA" id="ARBA00023015"/>
    </source>
</evidence>
<dbReference type="InterPro" id="IPR012337">
    <property type="entry name" value="RNaseH-like_sf"/>
</dbReference>
<dbReference type="GO" id="GO:0003676">
    <property type="term" value="F:nucleic acid binding"/>
    <property type="evidence" value="ECO:0007669"/>
    <property type="project" value="InterPro"/>
</dbReference>
<evidence type="ECO:0000256" key="1">
    <source>
        <dbReference type="ARBA" id="ARBA00022750"/>
    </source>
</evidence>
<evidence type="ECO:0000313" key="7">
    <source>
        <dbReference type="EMBL" id="KAE8697356.1"/>
    </source>
</evidence>
<accession>A0A6A3A0K6</accession>
<evidence type="ECO:0000256" key="4">
    <source>
        <dbReference type="PROSITE-ProRule" id="PRU01191"/>
    </source>
</evidence>
<dbReference type="PANTHER" id="PTHR11439:SF467">
    <property type="entry name" value="INTEGRASE CATALYTIC DOMAIN-CONTAINING PROTEIN"/>
    <property type="match status" value="1"/>
</dbReference>
<feature type="region of interest" description="Disordered" evidence="5">
    <location>
        <begin position="1105"/>
        <end position="1128"/>
    </location>
</feature>
<feature type="compositionally biased region" description="Polar residues" evidence="5">
    <location>
        <begin position="557"/>
        <end position="581"/>
    </location>
</feature>
<comment type="caution">
    <text evidence="4">Lacks conserved residue(s) required for the propagation of feature annotation.</text>
</comment>
<feature type="region of interest" description="SAW" evidence="4">
    <location>
        <begin position="1643"/>
        <end position="1717"/>
    </location>
</feature>
<dbReference type="InterPro" id="IPR025724">
    <property type="entry name" value="GAG-pre-integrase_dom"/>
</dbReference>
<proteinExistence type="inferred from homology"/>
<dbReference type="InterPro" id="IPR054722">
    <property type="entry name" value="PolX-like_BBD"/>
</dbReference>
<feature type="domain" description="Integrase catalytic" evidence="6">
    <location>
        <begin position="867"/>
        <end position="1002"/>
    </location>
</feature>
<dbReference type="SUPFAM" id="SSF56672">
    <property type="entry name" value="DNA/RNA polymerases"/>
    <property type="match status" value="1"/>
</dbReference>
<dbReference type="InterPro" id="IPR001584">
    <property type="entry name" value="Integrase_cat-core"/>
</dbReference>
<keyword evidence="3" id="KW-0804">Transcription</keyword>
<feature type="region of interest" description="Disordered" evidence="5">
    <location>
        <begin position="1046"/>
        <end position="1075"/>
    </location>
</feature>
<evidence type="ECO:0000256" key="5">
    <source>
        <dbReference type="SAM" id="MobiDB-lite"/>
    </source>
</evidence>
<comment type="caution">
    <text evidence="7">The sequence shown here is derived from an EMBL/GenBank/DDBJ whole genome shotgun (WGS) entry which is preliminary data.</text>
</comment>
<dbReference type="Proteomes" id="UP000436088">
    <property type="component" value="Unassembled WGS sequence"/>
</dbReference>
<dbReference type="Gene3D" id="3.30.420.10">
    <property type="entry name" value="Ribonuclease H-like superfamily/Ribonuclease H"/>
    <property type="match status" value="1"/>
</dbReference>
<dbReference type="InterPro" id="IPR005202">
    <property type="entry name" value="TF_GRAS"/>
</dbReference>
<gene>
    <name evidence="7" type="ORF">F3Y22_tig00110621pilonHSYRG00128</name>
</gene>
<evidence type="ECO:0000256" key="3">
    <source>
        <dbReference type="ARBA" id="ARBA00023163"/>
    </source>
</evidence>
<dbReference type="PANTHER" id="PTHR11439">
    <property type="entry name" value="GAG-POL-RELATED RETROTRANSPOSON"/>
    <property type="match status" value="1"/>
</dbReference>
<keyword evidence="8" id="KW-1185">Reference proteome</keyword>
<reference evidence="7" key="1">
    <citation type="submission" date="2019-09" db="EMBL/GenBank/DDBJ databases">
        <title>Draft genome information of white flower Hibiscus syriacus.</title>
        <authorList>
            <person name="Kim Y.-M."/>
        </authorList>
    </citation>
    <scope>NUCLEOTIDE SEQUENCE [LARGE SCALE GENOMIC DNA]</scope>
    <source>
        <strain evidence="7">YM2019G1</strain>
    </source>
</reference>
<feature type="compositionally biased region" description="Acidic residues" evidence="5">
    <location>
        <begin position="1110"/>
        <end position="1120"/>
    </location>
</feature>
<sequence>MHSQRPPRSPCTPGDQGGRHALGATKDSCMGRSCHALGARFMHGALEATKERFMHGTLGAMESRQGREQASMQQGMDGRAWACSFGEMGVHGHGGRWLVGRRACMATYQVAGRAWRPGRSPGVHGDLPPVRTGPGLHTSKGLARFGDANCMEQLLVSCANAIESNDATLAQQIFWVLNNIAPPDGESNQRLTCAFLRSLIVRAAKSGTCKMLATMANARCNLSIHTHTFSVIELANYVDLTPWHRFGFTAANAAILEAIEGYSVIHIVDISSTHCMQIPTLIDTIDNRLEGPPMVKLTIPGYWMDYIISMLEHVAYIVLLSYWFWDKLYSYCCVVILGKTFRFHLARIGIMAFGGSGNILGSSESLRPSKMFTNKGINIMLNEMNFLRWKQQVLLTVRSHRLERLLTGDLRSPPERILDAYGNLVINEEYDVFVAQDSALASWLLSTSRDHLLPQFVGAKTAFKVWATVLKFLSNRSTTNIMSLHCKLRFIKKGDESMRSYLTSIKEVCDALAASSKDAFTVDAVHSTLIDAEAQLKSFQGQSQPLLSANVAHVQNSNQRRYSGQSTDQQNAGNERMTQQYSRGRTSNRGRGRTRVQCQLCGKMGHTVDRCWHRFDQSFSGILTDKHESFNTQLTGFYSECYTSVNSGCAPMQTLSSTSMQTLSSTSSSSDKWVIDSEATHHVTPDSSKLNNASDYSGPGKLAVGNGQNLDIYKSGSSLIRTRSRALYINNLLHVPDVTKNLLSVSKFSRENGVFFEFHVNHCLVKDYNTRVVLVQGWETAGLYHFAADNVSCDKKSNSMIVNVATSINLYDLWHQRLGHPSHASLVQICKQIGVNIAPSINKESTNVCVACRMGKSHKIPFHESKTVYDKPFQHCWVYLLKNKNQTMHAFHLFHAFVKTQFETEIKELQTDWGGEYRPFTAILASMGVHHRLTCPHTSEQNSVVERKHRHVIESALVLMAQASLPLRFWSYAVSIAVYLINRMPTKVLDGKSPFEALYNKLPDYSGSSDKTTKTGQMSPRKLTLINDAHRVCARADDYMNIGENHIHVPSPRSNSVRDSELMNQSAGDGNVNSARHDTVDSDIEGAGIEQYAHDENVAVDEQQGLTQSDSEDVDGEEEEPHSIQAALQSDKWKASICSRGEEVYMQQPQGFEEVDSDGTPLVCKLNRALYGLRQAPRNCQKKYIMELLDRVQMRKATPMPTSMVSSLKLTKEAGSPLVDPKEYRSLVGSLLYACHTRPDIAYSVNILAQFMHAPCEQHLSAVKRVLRYLNGTLDHGLVLSRNDSPLQITAFADADWAGSMDNRRSISGNCLYLAGNLIVWSSKKQKTVSRSTTEAEYRSLADVSSDATWVDALLDSMGIELQGTPVIWCDNSSAISMSDNPIYHAKTKHVELDVHFVRDKVAANKLKVNYVPSSHQVADGFTKALSKDYFNVFRQRLGVVSLKEVEDGRSREHIGWYSSYTLIVYKDMHSLVHTINNNDMFFIVIEFSITGVPIDFPPMLDLTVVPSIHADGFASLIDQLRLQHLVYVETGEALVINCHMMLHFIPEETLSPLPNSNSILYTFYGSNRSMFLKALRGLNPTIVVLVDEDADLTSNNVVCRLRSAFNYLWIPYDTMDTFLPKRSKERELYEPDICWKVENVIANEGLQRVDRVDSKSRWVQRMRNAEFRGVGFREEAVSEVRTMLDKHIAGWRLKKEEDDLVLTWKGHDAVFATAWVHA</sequence>
<feature type="compositionally biased region" description="Polar residues" evidence="5">
    <location>
        <begin position="1062"/>
        <end position="1074"/>
    </location>
</feature>
<name>A0A6A3A0K6_HIBSY</name>
<dbReference type="Pfam" id="PF13976">
    <property type="entry name" value="gag_pre-integrs"/>
    <property type="match status" value="1"/>
</dbReference>
<dbReference type="GO" id="GO:0008270">
    <property type="term" value="F:zinc ion binding"/>
    <property type="evidence" value="ECO:0007669"/>
    <property type="project" value="InterPro"/>
</dbReference>
<dbReference type="Pfam" id="PF22936">
    <property type="entry name" value="Pol_BBD"/>
    <property type="match status" value="1"/>
</dbReference>
<dbReference type="CDD" id="cd09272">
    <property type="entry name" value="RNase_HI_RT_Ty1"/>
    <property type="match status" value="1"/>
</dbReference>
<dbReference type="InterPro" id="IPR043502">
    <property type="entry name" value="DNA/RNA_pol_sf"/>
</dbReference>
<dbReference type="PROSITE" id="PS50985">
    <property type="entry name" value="GRAS"/>
    <property type="match status" value="1"/>
</dbReference>
<keyword evidence="1" id="KW-0378">Hydrolase</keyword>
<feature type="region of interest" description="Disordered" evidence="5">
    <location>
        <begin position="1"/>
        <end position="24"/>
    </location>
</feature>
<comment type="similarity">
    <text evidence="4">Belongs to the GRAS family.</text>
</comment>
<dbReference type="GO" id="GO:0015074">
    <property type="term" value="P:DNA integration"/>
    <property type="evidence" value="ECO:0007669"/>
    <property type="project" value="InterPro"/>
</dbReference>
<keyword evidence="1" id="KW-0064">Aspartyl protease</keyword>
<dbReference type="GO" id="GO:0004190">
    <property type="term" value="F:aspartic-type endopeptidase activity"/>
    <property type="evidence" value="ECO:0007669"/>
    <property type="project" value="UniProtKB-KW"/>
</dbReference>
<dbReference type="Pfam" id="PF03514">
    <property type="entry name" value="GRAS"/>
    <property type="match status" value="2"/>
</dbReference>
<protein>
    <submittedName>
        <fullName evidence="7">Scarecrow-like protein 32</fullName>
    </submittedName>
</protein>
<keyword evidence="2" id="KW-0805">Transcription regulation</keyword>
<dbReference type="InterPro" id="IPR036397">
    <property type="entry name" value="RNaseH_sf"/>
</dbReference>
<feature type="short sequence motif" description="VHIID" evidence="4">
    <location>
        <begin position="265"/>
        <end position="269"/>
    </location>
</feature>
<dbReference type="SUPFAM" id="SSF57756">
    <property type="entry name" value="Retrovirus zinc finger-like domains"/>
    <property type="match status" value="1"/>
</dbReference>
<evidence type="ECO:0000259" key="6">
    <source>
        <dbReference type="PROSITE" id="PS50994"/>
    </source>
</evidence>
<dbReference type="EMBL" id="VEPZ02001051">
    <property type="protein sequence ID" value="KAE8697356.1"/>
    <property type="molecule type" value="Genomic_DNA"/>
</dbReference>